<dbReference type="EMBL" id="GGEC01018438">
    <property type="protein sequence ID" value="MBW98921.1"/>
    <property type="molecule type" value="Transcribed_RNA"/>
</dbReference>
<feature type="compositionally biased region" description="Low complexity" evidence="1">
    <location>
        <begin position="155"/>
        <end position="169"/>
    </location>
</feature>
<feature type="region of interest" description="Disordered" evidence="1">
    <location>
        <begin position="101"/>
        <end position="140"/>
    </location>
</feature>
<evidence type="ECO:0000313" key="2">
    <source>
        <dbReference type="EMBL" id="MBW98920.1"/>
    </source>
</evidence>
<feature type="region of interest" description="Disordered" evidence="1">
    <location>
        <begin position="1"/>
        <end position="25"/>
    </location>
</feature>
<protein>
    <submittedName>
        <fullName evidence="2">Uncharacterized protein</fullName>
    </submittedName>
</protein>
<proteinExistence type="predicted"/>
<dbReference type="PANTHER" id="PTHR34555">
    <property type="entry name" value="INTEGRAL MEMBRANE HEMOLYSIN-III-LIKE PROTEIN"/>
    <property type="match status" value="1"/>
</dbReference>
<dbReference type="EMBL" id="GGEC01018437">
    <property type="protein sequence ID" value="MBW98920.1"/>
    <property type="molecule type" value="Transcribed_RNA"/>
</dbReference>
<dbReference type="PANTHER" id="PTHR34555:SF1">
    <property type="entry name" value="INTEGRAL MEMBRANE HEMOLYSIN-III-LIKE PROTEIN"/>
    <property type="match status" value="1"/>
</dbReference>
<evidence type="ECO:0000256" key="1">
    <source>
        <dbReference type="SAM" id="MobiDB-lite"/>
    </source>
</evidence>
<feature type="compositionally biased region" description="Polar residues" evidence="1">
    <location>
        <begin position="105"/>
        <end position="121"/>
    </location>
</feature>
<sequence length="278" mass="30617">MVQQTVDSKFSEYKLGNGGANLSTHDTQFPIAVKKMALRDVQNEIRSPSSIGNPKLSKDRGTNTDVVMASGAKRPLTEDPVNSSHYQPANAHLVYVRRKPEAEISKSNASDSRMINSDCSNSRQPGQQASQSQQQMKEPKVPSLLAFPSVPVASSVSKSGKPSVSFSPGQSNPRFSSLESNKHPVASAVPLANNLKGIQKMQWEERYYQLQSLLKQLDESDQEDYIQMLRSLSSVELSRHAVDLEKRSIQLSLEEVKELQRVGVLNVLGKSARNIKAA</sequence>
<organism evidence="2">
    <name type="scientific">Rhizophora mucronata</name>
    <name type="common">Asiatic mangrove</name>
    <dbReference type="NCBI Taxonomy" id="61149"/>
    <lineage>
        <taxon>Eukaryota</taxon>
        <taxon>Viridiplantae</taxon>
        <taxon>Streptophyta</taxon>
        <taxon>Embryophyta</taxon>
        <taxon>Tracheophyta</taxon>
        <taxon>Spermatophyta</taxon>
        <taxon>Magnoliopsida</taxon>
        <taxon>eudicotyledons</taxon>
        <taxon>Gunneridae</taxon>
        <taxon>Pentapetalae</taxon>
        <taxon>rosids</taxon>
        <taxon>fabids</taxon>
        <taxon>Malpighiales</taxon>
        <taxon>Rhizophoraceae</taxon>
        <taxon>Rhizophora</taxon>
    </lineage>
</organism>
<reference evidence="2" key="1">
    <citation type="submission" date="2018-02" db="EMBL/GenBank/DDBJ databases">
        <title>Rhizophora mucronata_Transcriptome.</title>
        <authorList>
            <person name="Meera S.P."/>
            <person name="Sreeshan A."/>
            <person name="Augustine A."/>
        </authorList>
    </citation>
    <scope>NUCLEOTIDE SEQUENCE</scope>
    <source>
        <tissue evidence="2">Leaf</tissue>
    </source>
</reference>
<feature type="compositionally biased region" description="Low complexity" evidence="1">
    <location>
        <begin position="122"/>
        <end position="135"/>
    </location>
</feature>
<dbReference type="AlphaFoldDB" id="A0A2P2JZP2"/>
<accession>A0A2P2JZP2</accession>
<feature type="compositionally biased region" description="Polar residues" evidence="1">
    <location>
        <begin position="170"/>
        <end position="179"/>
    </location>
</feature>
<name>A0A2P2JZP2_RHIMU</name>
<feature type="region of interest" description="Disordered" evidence="1">
    <location>
        <begin position="155"/>
        <end position="180"/>
    </location>
</feature>